<name>A0A381ZP70_9ZZZZ</name>
<sequence length="90" mass="9539">MSAKAYKAAGVDLEAADSIKENIVAFASLTHGPDVLKNGNSFAGLYRLSGYKKPVLISSTDGVGTKLKIASFLDHYESIGVDLVHLNVND</sequence>
<evidence type="ECO:0008006" key="2">
    <source>
        <dbReference type="Google" id="ProtNLM"/>
    </source>
</evidence>
<protein>
    <recommendedName>
        <fullName evidence="2">Phosphoribosylformylglycinamidine cyclo-ligase</fullName>
    </recommendedName>
</protein>
<dbReference type="GO" id="GO:0046084">
    <property type="term" value="P:adenine biosynthetic process"/>
    <property type="evidence" value="ECO:0007669"/>
    <property type="project" value="TreeGrafter"/>
</dbReference>
<dbReference type="GO" id="GO:0004641">
    <property type="term" value="F:phosphoribosylformylglycinamidine cyclo-ligase activity"/>
    <property type="evidence" value="ECO:0007669"/>
    <property type="project" value="InterPro"/>
</dbReference>
<dbReference type="PANTHER" id="PTHR10520:SF12">
    <property type="entry name" value="TRIFUNCTIONAL PURINE BIOSYNTHETIC PROTEIN ADENOSINE-3"/>
    <property type="match status" value="1"/>
</dbReference>
<organism evidence="1">
    <name type="scientific">marine metagenome</name>
    <dbReference type="NCBI Taxonomy" id="408172"/>
    <lineage>
        <taxon>unclassified sequences</taxon>
        <taxon>metagenomes</taxon>
        <taxon>ecological metagenomes</taxon>
    </lineage>
</organism>
<dbReference type="GO" id="GO:0006189">
    <property type="term" value="P:'de novo' IMP biosynthetic process"/>
    <property type="evidence" value="ECO:0007669"/>
    <property type="project" value="InterPro"/>
</dbReference>
<gene>
    <name evidence="1" type="ORF">METZ01_LOCUS143930</name>
</gene>
<dbReference type="AlphaFoldDB" id="A0A381ZP70"/>
<evidence type="ECO:0000313" key="1">
    <source>
        <dbReference type="EMBL" id="SVA91076.1"/>
    </source>
</evidence>
<dbReference type="SUPFAM" id="SSF55326">
    <property type="entry name" value="PurM N-terminal domain-like"/>
    <property type="match status" value="1"/>
</dbReference>
<dbReference type="InterPro" id="IPR036921">
    <property type="entry name" value="PurM-like_N_sf"/>
</dbReference>
<dbReference type="GO" id="GO:0005829">
    <property type="term" value="C:cytosol"/>
    <property type="evidence" value="ECO:0007669"/>
    <property type="project" value="TreeGrafter"/>
</dbReference>
<reference evidence="1" key="1">
    <citation type="submission" date="2018-05" db="EMBL/GenBank/DDBJ databases">
        <authorList>
            <person name="Lanie J.A."/>
            <person name="Ng W.-L."/>
            <person name="Kazmierczak K.M."/>
            <person name="Andrzejewski T.M."/>
            <person name="Davidsen T.M."/>
            <person name="Wayne K.J."/>
            <person name="Tettelin H."/>
            <person name="Glass J.I."/>
            <person name="Rusch D."/>
            <person name="Podicherti R."/>
            <person name="Tsui H.-C.T."/>
            <person name="Winkler M.E."/>
        </authorList>
    </citation>
    <scope>NUCLEOTIDE SEQUENCE</scope>
</reference>
<dbReference type="PANTHER" id="PTHR10520">
    <property type="entry name" value="TRIFUNCTIONAL PURINE BIOSYNTHETIC PROTEIN ADENOSINE-3-RELATED"/>
    <property type="match status" value="1"/>
</dbReference>
<accession>A0A381ZP70</accession>
<dbReference type="GO" id="GO:0004637">
    <property type="term" value="F:phosphoribosylamine-glycine ligase activity"/>
    <property type="evidence" value="ECO:0007669"/>
    <property type="project" value="TreeGrafter"/>
</dbReference>
<dbReference type="Gene3D" id="3.30.1330.10">
    <property type="entry name" value="PurM-like, N-terminal domain"/>
    <property type="match status" value="1"/>
</dbReference>
<dbReference type="EMBL" id="UINC01022117">
    <property type="protein sequence ID" value="SVA91076.1"/>
    <property type="molecule type" value="Genomic_DNA"/>
</dbReference>
<feature type="non-terminal residue" evidence="1">
    <location>
        <position position="90"/>
    </location>
</feature>
<dbReference type="InterPro" id="IPR004733">
    <property type="entry name" value="PurM_cligase"/>
</dbReference>
<proteinExistence type="predicted"/>